<comment type="caution">
    <text evidence="1">The sequence shown here is derived from an EMBL/GenBank/DDBJ whole genome shotgun (WGS) entry which is preliminary data.</text>
</comment>
<evidence type="ECO:0000313" key="1">
    <source>
        <dbReference type="EMBL" id="RNA28473.1"/>
    </source>
</evidence>
<evidence type="ECO:0000313" key="2">
    <source>
        <dbReference type="Proteomes" id="UP000276133"/>
    </source>
</evidence>
<sequence length="70" mass="8008">MSYGGLSRQTKTHIGKRYSSFQTVLNIPLTIATRQSVPVVYYSVKYEMLSLVDSRQLFGHSVLVPTYTHR</sequence>
<keyword evidence="2" id="KW-1185">Reference proteome</keyword>
<dbReference type="EMBL" id="REGN01002390">
    <property type="protein sequence ID" value="RNA28473.1"/>
    <property type="molecule type" value="Genomic_DNA"/>
</dbReference>
<gene>
    <name evidence="1" type="ORF">BpHYR1_047702</name>
</gene>
<organism evidence="1 2">
    <name type="scientific">Brachionus plicatilis</name>
    <name type="common">Marine rotifer</name>
    <name type="synonym">Brachionus muelleri</name>
    <dbReference type="NCBI Taxonomy" id="10195"/>
    <lineage>
        <taxon>Eukaryota</taxon>
        <taxon>Metazoa</taxon>
        <taxon>Spiralia</taxon>
        <taxon>Gnathifera</taxon>
        <taxon>Rotifera</taxon>
        <taxon>Eurotatoria</taxon>
        <taxon>Monogononta</taxon>
        <taxon>Pseudotrocha</taxon>
        <taxon>Ploima</taxon>
        <taxon>Brachionidae</taxon>
        <taxon>Brachionus</taxon>
    </lineage>
</organism>
<dbReference type="Proteomes" id="UP000276133">
    <property type="component" value="Unassembled WGS sequence"/>
</dbReference>
<name>A0A3M7RY07_BRAPC</name>
<proteinExistence type="predicted"/>
<protein>
    <submittedName>
        <fullName evidence="1">Uncharacterized protein</fullName>
    </submittedName>
</protein>
<dbReference type="AlphaFoldDB" id="A0A3M7RY07"/>
<reference evidence="1 2" key="1">
    <citation type="journal article" date="2018" name="Sci. Rep.">
        <title>Genomic signatures of local adaptation to the degree of environmental predictability in rotifers.</title>
        <authorList>
            <person name="Franch-Gras L."/>
            <person name="Hahn C."/>
            <person name="Garcia-Roger E.M."/>
            <person name="Carmona M.J."/>
            <person name="Serra M."/>
            <person name="Gomez A."/>
        </authorList>
    </citation>
    <scope>NUCLEOTIDE SEQUENCE [LARGE SCALE GENOMIC DNA]</scope>
    <source>
        <strain evidence="1">HYR1</strain>
    </source>
</reference>
<accession>A0A3M7RY07</accession>